<feature type="region of interest" description="Disordered" evidence="1">
    <location>
        <begin position="38"/>
        <end position="57"/>
    </location>
</feature>
<dbReference type="KEGG" id="tng:GSTEN00003088G001"/>
<reference evidence="2" key="2">
    <citation type="submission" date="2004-02" db="EMBL/GenBank/DDBJ databases">
        <authorList>
            <consortium name="Genoscope"/>
            <consortium name="Whitehead Institute Centre for Genome Research"/>
        </authorList>
    </citation>
    <scope>NUCLEOTIDE SEQUENCE</scope>
</reference>
<accession>Q4TCY0</accession>
<feature type="compositionally biased region" description="Basic and acidic residues" evidence="1">
    <location>
        <begin position="48"/>
        <end position="57"/>
    </location>
</feature>
<protein>
    <submittedName>
        <fullName evidence="2">(spotted green pufferfish) hypothetical protein</fullName>
    </submittedName>
</protein>
<name>Q4TCY0_TETNG</name>
<dbReference type="EMBL" id="CAAE01006644">
    <property type="protein sequence ID" value="CAF89252.1"/>
    <property type="molecule type" value="Genomic_DNA"/>
</dbReference>
<dbReference type="AlphaFoldDB" id="Q4TCY0"/>
<comment type="caution">
    <text evidence="2">The sequence shown here is derived from an EMBL/GenBank/DDBJ whole genome shotgun (WGS) entry which is preliminary data.</text>
</comment>
<gene>
    <name evidence="2" type="ORF">GSTENG00003088001</name>
</gene>
<sequence length="57" mass="6141">RPPVQAPEGEDLDAPRGHFHQRLPVCACQSRSSLVPGGGLFPGPGGRLLRELSRPDR</sequence>
<evidence type="ECO:0000313" key="2">
    <source>
        <dbReference type="EMBL" id="CAF89252.1"/>
    </source>
</evidence>
<proteinExistence type="predicted"/>
<reference evidence="2" key="1">
    <citation type="journal article" date="2004" name="Nature">
        <title>Genome duplication in the teleost fish Tetraodon nigroviridis reveals the early vertebrate proto-karyotype.</title>
        <authorList>
            <person name="Jaillon O."/>
            <person name="Aury J.-M."/>
            <person name="Brunet F."/>
            <person name="Petit J.-L."/>
            <person name="Stange-Thomann N."/>
            <person name="Mauceli E."/>
            <person name="Bouneau L."/>
            <person name="Fischer C."/>
            <person name="Ozouf-Costaz C."/>
            <person name="Bernot A."/>
            <person name="Nicaud S."/>
            <person name="Jaffe D."/>
            <person name="Fisher S."/>
            <person name="Lutfalla G."/>
            <person name="Dossat C."/>
            <person name="Segurens B."/>
            <person name="Dasilva C."/>
            <person name="Salanoubat M."/>
            <person name="Levy M."/>
            <person name="Boudet N."/>
            <person name="Castellano S."/>
            <person name="Anthouard V."/>
            <person name="Jubin C."/>
            <person name="Castelli V."/>
            <person name="Katinka M."/>
            <person name="Vacherie B."/>
            <person name="Biemont C."/>
            <person name="Skalli Z."/>
            <person name="Cattolico L."/>
            <person name="Poulain J."/>
            <person name="De Berardinis V."/>
            <person name="Cruaud C."/>
            <person name="Duprat S."/>
            <person name="Brottier P."/>
            <person name="Coutanceau J.-P."/>
            <person name="Gouzy J."/>
            <person name="Parra G."/>
            <person name="Lardier G."/>
            <person name="Chapple C."/>
            <person name="McKernan K.J."/>
            <person name="McEwan P."/>
            <person name="Bosak S."/>
            <person name="Kellis M."/>
            <person name="Volff J.-N."/>
            <person name="Guigo R."/>
            <person name="Zody M.C."/>
            <person name="Mesirov J."/>
            <person name="Lindblad-Toh K."/>
            <person name="Birren B."/>
            <person name="Nusbaum C."/>
            <person name="Kahn D."/>
            <person name="Robinson-Rechavi M."/>
            <person name="Laudet V."/>
            <person name="Schachter V."/>
            <person name="Quetier F."/>
            <person name="Saurin W."/>
            <person name="Scarpelli C."/>
            <person name="Wincker P."/>
            <person name="Lander E.S."/>
            <person name="Weissenbach J."/>
            <person name="Roest Crollius H."/>
        </authorList>
    </citation>
    <scope>NUCLEOTIDE SEQUENCE [LARGE SCALE GENOMIC DNA]</scope>
</reference>
<evidence type="ECO:0000256" key="1">
    <source>
        <dbReference type="SAM" id="MobiDB-lite"/>
    </source>
</evidence>
<organism evidence="2">
    <name type="scientific">Tetraodon nigroviridis</name>
    <name type="common">Spotted green pufferfish</name>
    <name type="synonym">Chelonodon nigroviridis</name>
    <dbReference type="NCBI Taxonomy" id="99883"/>
    <lineage>
        <taxon>Eukaryota</taxon>
        <taxon>Metazoa</taxon>
        <taxon>Chordata</taxon>
        <taxon>Craniata</taxon>
        <taxon>Vertebrata</taxon>
        <taxon>Euteleostomi</taxon>
        <taxon>Actinopterygii</taxon>
        <taxon>Neopterygii</taxon>
        <taxon>Teleostei</taxon>
        <taxon>Neoteleostei</taxon>
        <taxon>Acanthomorphata</taxon>
        <taxon>Eupercaria</taxon>
        <taxon>Tetraodontiformes</taxon>
        <taxon>Tetradontoidea</taxon>
        <taxon>Tetraodontidae</taxon>
        <taxon>Tetraodon</taxon>
    </lineage>
</organism>
<feature type="non-terminal residue" evidence="2">
    <location>
        <position position="1"/>
    </location>
</feature>